<accession>A0A0P6YII7</accession>
<dbReference type="SUPFAM" id="SSF55961">
    <property type="entry name" value="Bet v1-like"/>
    <property type="match status" value="1"/>
</dbReference>
<dbReference type="STRING" id="70996.SE18_00375"/>
<proteinExistence type="predicted"/>
<dbReference type="Gene3D" id="3.30.530.20">
    <property type="match status" value="1"/>
</dbReference>
<keyword evidence="2" id="KW-1185">Reference proteome</keyword>
<protein>
    <recommendedName>
        <fullName evidence="3">Polyketide cyclase</fullName>
    </recommendedName>
</protein>
<gene>
    <name evidence="1" type="ORF">SE18_00375</name>
</gene>
<dbReference type="InterPro" id="IPR019587">
    <property type="entry name" value="Polyketide_cyclase/dehydratase"/>
</dbReference>
<dbReference type="Proteomes" id="UP000050277">
    <property type="component" value="Unassembled WGS sequence"/>
</dbReference>
<evidence type="ECO:0000313" key="1">
    <source>
        <dbReference type="EMBL" id="KPL92039.1"/>
    </source>
</evidence>
<organism evidence="1 2">
    <name type="scientific">Herpetosiphon geysericola</name>
    <dbReference type="NCBI Taxonomy" id="70996"/>
    <lineage>
        <taxon>Bacteria</taxon>
        <taxon>Bacillati</taxon>
        <taxon>Chloroflexota</taxon>
        <taxon>Chloroflexia</taxon>
        <taxon>Herpetosiphonales</taxon>
        <taxon>Herpetosiphonaceae</taxon>
        <taxon>Herpetosiphon</taxon>
    </lineage>
</organism>
<dbReference type="RefSeq" id="WP_054532430.1">
    <property type="nucleotide sequence ID" value="NZ_LGKP01000002.1"/>
</dbReference>
<dbReference type="InterPro" id="IPR023393">
    <property type="entry name" value="START-like_dom_sf"/>
</dbReference>
<dbReference type="EMBL" id="LGKP01000002">
    <property type="protein sequence ID" value="KPL92039.1"/>
    <property type="molecule type" value="Genomic_DNA"/>
</dbReference>
<sequence>MPKPLRISANELLSSDQATTFDYVCRFENNREWWLPVTHTQHISGAGVGAIYEEHAKVAGIPMKMQLKVYHYEPPKQIKFTISSPLMQSDMDYQFVVEPAGTRLIISTALDFKWFLRPFAPLMRSALIKEASQHLSVLKQVLAQKTAQASGQ</sequence>
<evidence type="ECO:0008006" key="3">
    <source>
        <dbReference type="Google" id="ProtNLM"/>
    </source>
</evidence>
<evidence type="ECO:0000313" key="2">
    <source>
        <dbReference type="Proteomes" id="UP000050277"/>
    </source>
</evidence>
<dbReference type="AlphaFoldDB" id="A0A0P6YII7"/>
<reference evidence="1 2" key="1">
    <citation type="submission" date="2015-07" db="EMBL/GenBank/DDBJ databases">
        <title>Whole genome sequence of Herpetosiphon geysericola DSM 7119.</title>
        <authorList>
            <person name="Hemp J."/>
            <person name="Ward L.M."/>
            <person name="Pace L.A."/>
            <person name="Fischer W.W."/>
        </authorList>
    </citation>
    <scope>NUCLEOTIDE SEQUENCE [LARGE SCALE GENOMIC DNA]</scope>
    <source>
        <strain evidence="1 2">DSM 7119</strain>
    </source>
</reference>
<dbReference type="Pfam" id="PF10604">
    <property type="entry name" value="Polyketide_cyc2"/>
    <property type="match status" value="1"/>
</dbReference>
<comment type="caution">
    <text evidence="1">The sequence shown here is derived from an EMBL/GenBank/DDBJ whole genome shotgun (WGS) entry which is preliminary data.</text>
</comment>
<dbReference type="OrthoDB" id="9823602at2"/>
<name>A0A0P6YII7_9CHLR</name>